<feature type="region of interest" description="Disordered" evidence="2">
    <location>
        <begin position="461"/>
        <end position="517"/>
    </location>
</feature>
<evidence type="ECO:0000313" key="4">
    <source>
        <dbReference type="Proteomes" id="UP000008983"/>
    </source>
</evidence>
<reference evidence="3 4" key="1">
    <citation type="submission" date="2011-07" db="EMBL/GenBank/DDBJ databases">
        <authorList>
            <person name="Coyne R."/>
            <person name="Brami D."/>
            <person name="Johnson J."/>
            <person name="Hostetler J."/>
            <person name="Hannick L."/>
            <person name="Clark T."/>
            <person name="Cassidy-Hanley D."/>
            <person name="Inman J."/>
        </authorList>
    </citation>
    <scope>NUCLEOTIDE SEQUENCE [LARGE SCALE GENOMIC DNA]</scope>
    <source>
        <strain evidence="3 4">G5</strain>
    </source>
</reference>
<evidence type="ECO:0000256" key="1">
    <source>
        <dbReference type="SAM" id="Coils"/>
    </source>
</evidence>
<dbReference type="InParanoid" id="G0R4E3"/>
<dbReference type="Proteomes" id="UP000008983">
    <property type="component" value="Unassembled WGS sequence"/>
</dbReference>
<evidence type="ECO:0000313" key="3">
    <source>
        <dbReference type="EMBL" id="EGR27662.1"/>
    </source>
</evidence>
<proteinExistence type="predicted"/>
<dbReference type="InterPro" id="IPR039341">
    <property type="entry name" value="CFAP99"/>
</dbReference>
<dbReference type="AlphaFoldDB" id="G0R4E3"/>
<name>G0R4E3_ICHMU</name>
<dbReference type="PANTHER" id="PTHR34649">
    <property type="entry name" value="CILIA- AND FLAGELLA-ASSOCIATED PROTEIN 99"/>
    <property type="match status" value="1"/>
</dbReference>
<organism evidence="3 4">
    <name type="scientific">Ichthyophthirius multifiliis</name>
    <name type="common">White spot disease agent</name>
    <name type="synonym">Ich</name>
    <dbReference type="NCBI Taxonomy" id="5932"/>
    <lineage>
        <taxon>Eukaryota</taxon>
        <taxon>Sar</taxon>
        <taxon>Alveolata</taxon>
        <taxon>Ciliophora</taxon>
        <taxon>Intramacronucleata</taxon>
        <taxon>Oligohymenophorea</taxon>
        <taxon>Hymenostomatida</taxon>
        <taxon>Ophryoglenina</taxon>
        <taxon>Ichthyophthirius</taxon>
    </lineage>
</organism>
<keyword evidence="4" id="KW-1185">Reference proteome</keyword>
<feature type="coiled-coil region" evidence="1">
    <location>
        <begin position="287"/>
        <end position="393"/>
    </location>
</feature>
<dbReference type="STRING" id="857967.G0R4E3"/>
<gene>
    <name evidence="3" type="ORF">IMG5_191650</name>
</gene>
<dbReference type="EMBL" id="GL984337">
    <property type="protein sequence ID" value="EGR27662.1"/>
    <property type="molecule type" value="Genomic_DNA"/>
</dbReference>
<protein>
    <submittedName>
        <fullName evidence="3">Uncharacterized protein</fullName>
    </submittedName>
</protein>
<keyword evidence="1" id="KW-0175">Coiled coil</keyword>
<dbReference type="GeneID" id="14903732"/>
<feature type="coiled-coil region" evidence="1">
    <location>
        <begin position="137"/>
        <end position="168"/>
    </location>
</feature>
<accession>G0R4E3</accession>
<evidence type="ECO:0000256" key="2">
    <source>
        <dbReference type="SAM" id="MobiDB-lite"/>
    </source>
</evidence>
<sequence>MVLSQEPVKMNVFLQFLFDLEKVNKYLREKWIQIYDISYIDNQIITQALEEKLPLMADILGHLSQKATGKKSDLVNTLEQTLSLSEKNNNNQNLQQKKEITVPIPFNLTKPKPKALPEPIKIEKKVKANPIPQTIFKTNIEQINQKGKERLENIKKQVEQEYKESKIQKFEFQLDKRPTNIQKIYQEVEEKLNQELQFEKKNYRPPPTFKEPVEIKHNIAAILREDAKIKSVQEQEAKRLKDLEWNMRDSAEFENWKKEMKYKEQIEILEQQQRTKIEMELAREGAMKAFNEKIEKNKLQVLDMKDEQKRNQEEIIKKKEENILENKQVVLSVQETRDNASKEIAKLIEKKKLQADELKQKIEEELSKIKEEEEVERKKKEEIIRQIRELQKQPKQRTKGFDPTETMGYGLLQEMSLVQLREKLNEMKIIKEIEKEQRRENNLKKKDEKLQDIEVKVQEIKENSEMSLSNAKTKLEQSKKLQNKKKKHDDQQLQLPGPRYDAINSITEQKDEEDEHK</sequence>
<dbReference type="eggNOG" id="ENOG502QTX0">
    <property type="taxonomic scope" value="Eukaryota"/>
</dbReference>
<dbReference type="OMA" id="CEGAFQG"/>
<dbReference type="PANTHER" id="PTHR34649:SF1">
    <property type="entry name" value="CILIA- AND FLAGELLA-ASSOCIATED PROTEIN 99"/>
    <property type="match status" value="1"/>
</dbReference>
<dbReference type="OrthoDB" id="310506at2759"/>
<dbReference type="RefSeq" id="XP_004025114.1">
    <property type="nucleotide sequence ID" value="XM_004025065.1"/>
</dbReference>